<dbReference type="PANTHER" id="PTHR10742">
    <property type="entry name" value="FLAVIN MONOAMINE OXIDASE"/>
    <property type="match status" value="1"/>
</dbReference>
<dbReference type="PANTHER" id="PTHR10742:SF398">
    <property type="entry name" value="AMINE OXIDASE DOMAIN-CONTAINING PROTEIN-RELATED"/>
    <property type="match status" value="1"/>
</dbReference>
<dbReference type="AlphaFoldDB" id="A0A8K0D6W4"/>
<keyword evidence="4" id="KW-1185">Reference proteome</keyword>
<dbReference type="Proteomes" id="UP000801492">
    <property type="component" value="Unassembled WGS sequence"/>
</dbReference>
<dbReference type="GO" id="GO:0046592">
    <property type="term" value="F:polyamine oxidase activity"/>
    <property type="evidence" value="ECO:0007669"/>
    <property type="project" value="TreeGrafter"/>
</dbReference>
<protein>
    <recommendedName>
        <fullName evidence="2">Amine oxidase domain-containing protein</fullName>
    </recommendedName>
</protein>
<comment type="caution">
    <text evidence="3">The sequence shown here is derived from an EMBL/GenBank/DDBJ whole genome shotgun (WGS) entry which is preliminary data.</text>
</comment>
<dbReference type="OrthoDB" id="5046242at2759"/>
<reference evidence="3" key="1">
    <citation type="submission" date="2019-08" db="EMBL/GenBank/DDBJ databases">
        <title>The genome of the North American firefly Photinus pyralis.</title>
        <authorList>
            <consortium name="Photinus pyralis genome working group"/>
            <person name="Fallon T.R."/>
            <person name="Sander Lower S.E."/>
            <person name="Weng J.-K."/>
        </authorList>
    </citation>
    <scope>NUCLEOTIDE SEQUENCE</scope>
    <source>
        <strain evidence="3">TRF0915ILg1</strain>
        <tissue evidence="3">Whole body</tissue>
    </source>
</reference>
<feature type="signal peptide" evidence="1">
    <location>
        <begin position="1"/>
        <end position="20"/>
    </location>
</feature>
<feature type="chain" id="PRO_5035469178" description="Amine oxidase domain-containing protein" evidence="1">
    <location>
        <begin position="21"/>
        <end position="331"/>
    </location>
</feature>
<evidence type="ECO:0000256" key="1">
    <source>
        <dbReference type="SAM" id="SignalP"/>
    </source>
</evidence>
<dbReference type="Gene3D" id="3.50.50.60">
    <property type="entry name" value="FAD/NAD(P)-binding domain"/>
    <property type="match status" value="2"/>
</dbReference>
<evidence type="ECO:0000259" key="2">
    <source>
        <dbReference type="Pfam" id="PF01593"/>
    </source>
</evidence>
<dbReference type="Pfam" id="PF01593">
    <property type="entry name" value="Amino_oxidase"/>
    <property type="match status" value="1"/>
</dbReference>
<feature type="domain" description="Amine oxidase" evidence="2">
    <location>
        <begin position="34"/>
        <end position="320"/>
    </location>
</feature>
<evidence type="ECO:0000313" key="4">
    <source>
        <dbReference type="Proteomes" id="UP000801492"/>
    </source>
</evidence>
<keyword evidence="1" id="KW-0732">Signal</keyword>
<dbReference type="InterPro" id="IPR002937">
    <property type="entry name" value="Amino_oxidase"/>
</dbReference>
<dbReference type="PRINTS" id="PR00419">
    <property type="entry name" value="ADXRDTASE"/>
</dbReference>
<dbReference type="SUPFAM" id="SSF51905">
    <property type="entry name" value="FAD/NAD(P)-binding domain"/>
    <property type="match status" value="1"/>
</dbReference>
<name>A0A8K0D6W4_IGNLU</name>
<dbReference type="InterPro" id="IPR050281">
    <property type="entry name" value="Flavin_monoamine_oxidase"/>
</dbReference>
<proteinExistence type="predicted"/>
<evidence type="ECO:0000313" key="3">
    <source>
        <dbReference type="EMBL" id="KAF2898142.1"/>
    </source>
</evidence>
<accession>A0A8K0D6W4</accession>
<dbReference type="EMBL" id="VTPC01003677">
    <property type="protein sequence ID" value="KAF2898142.1"/>
    <property type="molecule type" value="Genomic_DNA"/>
</dbReference>
<dbReference type="InterPro" id="IPR036188">
    <property type="entry name" value="FAD/NAD-bd_sf"/>
</dbReference>
<organism evidence="3 4">
    <name type="scientific">Ignelater luminosus</name>
    <name type="common">Cucubano</name>
    <name type="synonym">Pyrophorus luminosus</name>
    <dbReference type="NCBI Taxonomy" id="2038154"/>
    <lineage>
        <taxon>Eukaryota</taxon>
        <taxon>Metazoa</taxon>
        <taxon>Ecdysozoa</taxon>
        <taxon>Arthropoda</taxon>
        <taxon>Hexapoda</taxon>
        <taxon>Insecta</taxon>
        <taxon>Pterygota</taxon>
        <taxon>Neoptera</taxon>
        <taxon>Endopterygota</taxon>
        <taxon>Coleoptera</taxon>
        <taxon>Polyphaga</taxon>
        <taxon>Elateriformia</taxon>
        <taxon>Elateroidea</taxon>
        <taxon>Elateridae</taxon>
        <taxon>Agrypninae</taxon>
        <taxon>Pyrophorini</taxon>
        <taxon>Ignelater</taxon>
    </lineage>
</organism>
<gene>
    <name evidence="3" type="ORF">ILUMI_08012</name>
</gene>
<sequence length="331" mass="37867">MFTIKSVLLVLFEFLIFARCEDVPSIIVIGAGPAGIAAATKLYQNNITNVKILEAENRIGGRIHSVKFGNAIVDLGAEWCDGDDNIAVYNTIKELNLVEPTDYSKTFYHSSGDSIDQELTKELRTIFEELYYVPIEAEEGVTLEEYVKNKYSVKVHEKYKNDSEKLKFALEFLDTMRKEILLAEGAFSWSDVSAKSDYEESAENAGLNWKGRGFKTLLDVLMLKYPDPKKELPLEIIFNKEVKTIFWDDNEATVQCSDSSIYKADHVILTVSLGVLKDRYQTLFNPELPENKKNAIEELDIAAVVKIFFYFPTKWWSEKNFKSIDLVWTKK</sequence>